<keyword evidence="3" id="KW-0597">Phosphoprotein</keyword>
<evidence type="ECO:0000256" key="6">
    <source>
        <dbReference type="ARBA" id="ARBA00023180"/>
    </source>
</evidence>
<evidence type="ECO:0000256" key="3">
    <source>
        <dbReference type="ARBA" id="ARBA00022553"/>
    </source>
</evidence>
<evidence type="ECO:0000313" key="10">
    <source>
        <dbReference type="EMBL" id="CAB4287921.1"/>
    </source>
</evidence>
<dbReference type="SUPFAM" id="SSF63829">
    <property type="entry name" value="Calcium-dependent phosphotriesterase"/>
    <property type="match status" value="1"/>
</dbReference>
<evidence type="ECO:0000256" key="1">
    <source>
        <dbReference type="ARBA" id="ARBA00004116"/>
    </source>
</evidence>
<dbReference type="GO" id="GO:0016787">
    <property type="term" value="F:hydrolase activity"/>
    <property type="evidence" value="ECO:0007669"/>
    <property type="project" value="TreeGrafter"/>
</dbReference>
<evidence type="ECO:0000256" key="8">
    <source>
        <dbReference type="SAM" id="Phobius"/>
    </source>
</evidence>
<dbReference type="InterPro" id="IPR011042">
    <property type="entry name" value="6-blade_b-propeller_TolB-like"/>
</dbReference>
<dbReference type="GO" id="GO:0012505">
    <property type="term" value="C:endomembrane system"/>
    <property type="evidence" value="ECO:0007669"/>
    <property type="project" value="TreeGrafter"/>
</dbReference>
<dbReference type="InterPro" id="IPR018119">
    <property type="entry name" value="Strictosidine_synth_cons-reg"/>
</dbReference>
<keyword evidence="4" id="KW-0926">Vacuole</keyword>
<gene>
    <name evidence="10" type="ORF">CURHAP_LOCUS45944</name>
</gene>
<dbReference type="Pfam" id="PF20067">
    <property type="entry name" value="SSL_N"/>
    <property type="match status" value="1"/>
</dbReference>
<feature type="region of interest" description="Disordered" evidence="7">
    <location>
        <begin position="1"/>
        <end position="33"/>
    </location>
</feature>
<evidence type="ECO:0000256" key="4">
    <source>
        <dbReference type="ARBA" id="ARBA00022554"/>
    </source>
</evidence>
<keyword evidence="8" id="KW-0812">Transmembrane</keyword>
<keyword evidence="8" id="KW-1133">Transmembrane helix</keyword>
<dbReference type="Pfam" id="PF03088">
    <property type="entry name" value="Str_synth"/>
    <property type="match status" value="1"/>
</dbReference>
<protein>
    <recommendedName>
        <fullName evidence="9">Strictosidine synthase conserved region domain-containing protein</fullName>
    </recommendedName>
</protein>
<dbReference type="EMBL" id="CAEKDK010000007">
    <property type="protein sequence ID" value="CAB4287921.1"/>
    <property type="molecule type" value="Genomic_DNA"/>
</dbReference>
<dbReference type="Proteomes" id="UP000507222">
    <property type="component" value="Unassembled WGS sequence"/>
</dbReference>
<reference evidence="10 11" key="1">
    <citation type="submission" date="2020-05" db="EMBL/GenBank/DDBJ databases">
        <authorList>
            <person name="Campoy J."/>
            <person name="Schneeberger K."/>
            <person name="Spophaly S."/>
        </authorList>
    </citation>
    <scope>NUCLEOTIDE SEQUENCE [LARGE SCALE GENOMIC DNA]</scope>
    <source>
        <strain evidence="10">PruArmRojPasFocal</strain>
    </source>
</reference>
<accession>A0A6J5VI69</accession>
<dbReference type="Gene3D" id="2.120.10.30">
    <property type="entry name" value="TolB, C-terminal domain"/>
    <property type="match status" value="1"/>
</dbReference>
<name>A0A6J5VI69_PRUAR</name>
<dbReference type="GO" id="GO:0009753">
    <property type="term" value="P:response to jasmonic acid"/>
    <property type="evidence" value="ECO:0007669"/>
    <property type="project" value="UniProtKB-ARBA"/>
</dbReference>
<keyword evidence="6" id="KW-0325">Glycoprotein</keyword>
<feature type="compositionally biased region" description="Low complexity" evidence="7">
    <location>
        <begin position="1"/>
        <end position="16"/>
    </location>
</feature>
<feature type="domain" description="Strictosidine synthase conserved region" evidence="9">
    <location>
        <begin position="190"/>
        <end position="276"/>
    </location>
</feature>
<dbReference type="GO" id="GO:0005773">
    <property type="term" value="C:vacuole"/>
    <property type="evidence" value="ECO:0007669"/>
    <property type="project" value="UniProtKB-SubCell"/>
</dbReference>
<keyword evidence="8" id="KW-0472">Membrane</keyword>
<dbReference type="FunFam" id="2.120.10.30:FF:000073">
    <property type="entry name" value="Protein STRICTOSIDINE SYNTHASE-LIKE 6"/>
    <property type="match status" value="1"/>
</dbReference>
<sequence length="403" mass="44154">MSNSSSSDSPSPTQPSHHTHPILTTKTSSSSSSLSWPSAFLIFSLLGPLAIALLIYQLDSLDPAPLPLHELTQRVAAAPTRNAHMLKGSEFVGAGALVAPEDVAYDSKSGLIYTGCADGWVKRVTLNESAADSVVENWVFTGGRPLRLAHGHKNEVFVADTEKGLLKISEDGTVELLTDEAEGVKFKLTDCVDVAQNGMLYFTDASHKYSLKDFVSDILGGRPHGRLMSYNPTTKETKVLVHNLYFANGVAVSPDQNFVVFCETVMRRCRKYHLQGSKKGSVENFIDHLPGMPDNIRYDGEGQYWIALATEVTPYLDLALRYPFIRKVLAIVKQYAAGRPHMEKNAGVLAVNLNGEPTAHYSDPELFLISSGIKIGNYLYCGSIVNPYIIRLDVHQHPAHPTT</sequence>
<evidence type="ECO:0000259" key="9">
    <source>
        <dbReference type="Pfam" id="PF03088"/>
    </source>
</evidence>
<feature type="transmembrane region" description="Helical" evidence="8">
    <location>
        <begin position="34"/>
        <end position="56"/>
    </location>
</feature>
<evidence type="ECO:0000256" key="5">
    <source>
        <dbReference type="ARBA" id="ARBA00022729"/>
    </source>
</evidence>
<evidence type="ECO:0000256" key="2">
    <source>
        <dbReference type="ARBA" id="ARBA00009191"/>
    </source>
</evidence>
<comment type="similarity">
    <text evidence="2">Belongs to the strictosidine synthase family.</text>
</comment>
<keyword evidence="5" id="KW-0732">Signal</keyword>
<dbReference type="PANTHER" id="PTHR10426:SF88">
    <property type="entry name" value="ADIPOCYTE PLASMA MEMBRANE-ASSOCIATED PROTEIN HEMOMUCIN-RELATED"/>
    <property type="match status" value="1"/>
</dbReference>
<comment type="subcellular location">
    <subcellularLocation>
        <location evidence="1">Vacuole</location>
    </subcellularLocation>
</comment>
<dbReference type="AlphaFoldDB" id="A0A6J5VI69"/>
<organism evidence="10 11">
    <name type="scientific">Prunus armeniaca</name>
    <name type="common">Apricot</name>
    <name type="synonym">Armeniaca vulgaris</name>
    <dbReference type="NCBI Taxonomy" id="36596"/>
    <lineage>
        <taxon>Eukaryota</taxon>
        <taxon>Viridiplantae</taxon>
        <taxon>Streptophyta</taxon>
        <taxon>Embryophyta</taxon>
        <taxon>Tracheophyta</taxon>
        <taxon>Spermatophyta</taxon>
        <taxon>Magnoliopsida</taxon>
        <taxon>eudicotyledons</taxon>
        <taxon>Gunneridae</taxon>
        <taxon>Pentapetalae</taxon>
        <taxon>rosids</taxon>
        <taxon>fabids</taxon>
        <taxon>Rosales</taxon>
        <taxon>Rosaceae</taxon>
        <taxon>Amygdaloideae</taxon>
        <taxon>Amygdaleae</taxon>
        <taxon>Prunus</taxon>
    </lineage>
</organism>
<dbReference type="PANTHER" id="PTHR10426">
    <property type="entry name" value="STRICTOSIDINE SYNTHASE-RELATED"/>
    <property type="match status" value="1"/>
</dbReference>
<evidence type="ECO:0000256" key="7">
    <source>
        <dbReference type="SAM" id="MobiDB-lite"/>
    </source>
</evidence>
<proteinExistence type="inferred from homology"/>
<evidence type="ECO:0000313" key="11">
    <source>
        <dbReference type="Proteomes" id="UP000507222"/>
    </source>
</evidence>